<sequence length="423" mass="48438">MESKYSESAPPTVLKQCRARTSNKMTQLLSSSTTVDLQLMQEIKNLFTDNVQRSQNEQAWYNAGIQTESGKNFETTIKSLQREISALKIQINNPSHDEKDSAIPTAQETDEEELAPEIEWIRAQQIKRKRKHVGTPESAHPAKKKHPTPASKGNEEKVPNRSQTQQQNVSKPPPIVIENMTNYKQMLNALTSANIPLDGYQSKLLNNNRVKVNTTTAETYRAITALLNNKGIQWHSFEDKQTRDIKVMVKDLHHSIDPIDIVNHFNQQGLKAKNATNKQKWLTAEQKQESRAEGLQEVVPLDIFIVSFDRETDIDKIYNIKTVMNSEVQIEPLRRSKIIPQCKRRQEYGHAHNFCHKTPRFVKCGKQHFTRDCSKPMHESLNARTAERTILQTIVVAKCTKTFSNSEINLPRAKCIQSAQHDR</sequence>
<organism evidence="3 4">
    <name type="scientific">Cryptotermes secundus</name>
    <dbReference type="NCBI Taxonomy" id="105785"/>
    <lineage>
        <taxon>Eukaryota</taxon>
        <taxon>Metazoa</taxon>
        <taxon>Ecdysozoa</taxon>
        <taxon>Arthropoda</taxon>
        <taxon>Hexapoda</taxon>
        <taxon>Insecta</taxon>
        <taxon>Pterygota</taxon>
        <taxon>Neoptera</taxon>
        <taxon>Polyneoptera</taxon>
        <taxon>Dictyoptera</taxon>
        <taxon>Blattodea</taxon>
        <taxon>Blattoidea</taxon>
        <taxon>Termitoidae</taxon>
        <taxon>Kalotermitidae</taxon>
        <taxon>Cryptotermitinae</taxon>
        <taxon>Cryptotermes</taxon>
    </lineage>
</organism>
<protein>
    <recommendedName>
        <fullName evidence="2">Pre-C2HC domain-containing protein</fullName>
    </recommendedName>
</protein>
<dbReference type="InParanoid" id="A0A2J7PUM5"/>
<gene>
    <name evidence="3" type="ORF">B7P43_G05948</name>
</gene>
<dbReference type="Pfam" id="PF07530">
    <property type="entry name" value="PRE_C2HC"/>
    <property type="match status" value="1"/>
</dbReference>
<feature type="domain" description="Pre-C2HC" evidence="2">
    <location>
        <begin position="261"/>
        <end position="337"/>
    </location>
</feature>
<reference evidence="3 4" key="1">
    <citation type="submission" date="2017-12" db="EMBL/GenBank/DDBJ databases">
        <title>Hemimetabolous genomes reveal molecular basis of termite eusociality.</title>
        <authorList>
            <person name="Harrison M.C."/>
            <person name="Jongepier E."/>
            <person name="Robertson H.M."/>
            <person name="Arning N."/>
            <person name="Bitard-Feildel T."/>
            <person name="Chao H."/>
            <person name="Childers C.P."/>
            <person name="Dinh H."/>
            <person name="Doddapaneni H."/>
            <person name="Dugan S."/>
            <person name="Gowin J."/>
            <person name="Greiner C."/>
            <person name="Han Y."/>
            <person name="Hu H."/>
            <person name="Hughes D.S.T."/>
            <person name="Huylmans A.-K."/>
            <person name="Kemena C."/>
            <person name="Kremer L.P.M."/>
            <person name="Lee S.L."/>
            <person name="Lopez-Ezquerra A."/>
            <person name="Mallet L."/>
            <person name="Monroy-Kuhn J.M."/>
            <person name="Moser A."/>
            <person name="Murali S.C."/>
            <person name="Muzny D.M."/>
            <person name="Otani S."/>
            <person name="Piulachs M.-D."/>
            <person name="Poelchau M."/>
            <person name="Qu J."/>
            <person name="Schaub F."/>
            <person name="Wada-Katsumata A."/>
            <person name="Worley K.C."/>
            <person name="Xie Q."/>
            <person name="Ylla G."/>
            <person name="Poulsen M."/>
            <person name="Gibbs R.A."/>
            <person name="Schal C."/>
            <person name="Richards S."/>
            <person name="Belles X."/>
            <person name="Korb J."/>
            <person name="Bornberg-Bauer E."/>
        </authorList>
    </citation>
    <scope>NUCLEOTIDE SEQUENCE [LARGE SCALE GENOMIC DNA]</scope>
    <source>
        <tissue evidence="3">Whole body</tissue>
    </source>
</reference>
<dbReference type="Proteomes" id="UP000235965">
    <property type="component" value="Unassembled WGS sequence"/>
</dbReference>
<feature type="region of interest" description="Disordered" evidence="1">
    <location>
        <begin position="90"/>
        <end position="173"/>
    </location>
</feature>
<dbReference type="AlphaFoldDB" id="A0A2J7PUM5"/>
<accession>A0A2J7PUM5</accession>
<evidence type="ECO:0000256" key="1">
    <source>
        <dbReference type="SAM" id="MobiDB-lite"/>
    </source>
</evidence>
<feature type="compositionally biased region" description="Polar residues" evidence="1">
    <location>
        <begin position="160"/>
        <end position="170"/>
    </location>
</feature>
<evidence type="ECO:0000313" key="4">
    <source>
        <dbReference type="Proteomes" id="UP000235965"/>
    </source>
</evidence>
<dbReference type="EMBL" id="NEVH01021195">
    <property type="protein sequence ID" value="PNF20024.1"/>
    <property type="molecule type" value="Genomic_DNA"/>
</dbReference>
<dbReference type="InterPro" id="IPR006579">
    <property type="entry name" value="Pre_C2HC_dom"/>
</dbReference>
<name>A0A2J7PUM5_9NEOP</name>
<evidence type="ECO:0000259" key="2">
    <source>
        <dbReference type="Pfam" id="PF07530"/>
    </source>
</evidence>
<comment type="caution">
    <text evidence="3">The sequence shown here is derived from an EMBL/GenBank/DDBJ whole genome shotgun (WGS) entry which is preliminary data.</text>
</comment>
<evidence type="ECO:0000313" key="3">
    <source>
        <dbReference type="EMBL" id="PNF20024.1"/>
    </source>
</evidence>
<proteinExistence type="predicted"/>
<keyword evidence="4" id="KW-1185">Reference proteome</keyword>